<evidence type="ECO:0000256" key="1">
    <source>
        <dbReference type="SAM" id="Phobius"/>
    </source>
</evidence>
<proteinExistence type="predicted"/>
<name>A0A6N6RMH8_9FLAO</name>
<reference evidence="2 3" key="1">
    <citation type="submission" date="2019-09" db="EMBL/GenBank/DDBJ databases">
        <title>Genomes of family Cryomorphaceae.</title>
        <authorList>
            <person name="Bowman J.P."/>
        </authorList>
    </citation>
    <scope>NUCLEOTIDE SEQUENCE [LARGE SCALE GENOMIC DNA]</scope>
    <source>
        <strain evidence="2 3">LMG 25704</strain>
    </source>
</reference>
<evidence type="ECO:0000313" key="3">
    <source>
        <dbReference type="Proteomes" id="UP000468650"/>
    </source>
</evidence>
<keyword evidence="1" id="KW-0472">Membrane</keyword>
<dbReference type="Proteomes" id="UP000468650">
    <property type="component" value="Unassembled WGS sequence"/>
</dbReference>
<feature type="transmembrane region" description="Helical" evidence="1">
    <location>
        <begin position="148"/>
        <end position="172"/>
    </location>
</feature>
<evidence type="ECO:0000313" key="2">
    <source>
        <dbReference type="EMBL" id="KAB2814769.1"/>
    </source>
</evidence>
<gene>
    <name evidence="2" type="ORF">F8C67_03210</name>
</gene>
<feature type="transmembrane region" description="Helical" evidence="1">
    <location>
        <begin position="75"/>
        <end position="98"/>
    </location>
</feature>
<dbReference type="RefSeq" id="WP_151666347.1">
    <property type="nucleotide sequence ID" value="NZ_WBVO01000001.1"/>
</dbReference>
<protein>
    <recommendedName>
        <fullName evidence="4">PNPLA domain-containing protein</fullName>
    </recommendedName>
</protein>
<keyword evidence="1" id="KW-1133">Transmembrane helix</keyword>
<dbReference type="AlphaFoldDB" id="A0A6N6RMH8"/>
<dbReference type="OrthoDB" id="1488930at2"/>
<feature type="transmembrane region" description="Helical" evidence="1">
    <location>
        <begin position="36"/>
        <end position="63"/>
    </location>
</feature>
<keyword evidence="3" id="KW-1185">Reference proteome</keyword>
<keyword evidence="1" id="KW-0812">Transmembrane</keyword>
<accession>A0A6N6RMH8</accession>
<evidence type="ECO:0008006" key="4">
    <source>
        <dbReference type="Google" id="ProtNLM"/>
    </source>
</evidence>
<feature type="transmembrane region" description="Helical" evidence="1">
    <location>
        <begin position="271"/>
        <end position="292"/>
    </location>
</feature>
<sequence>MTESQRKIWLQVKLYALALARFFPIQLLAHHLKRSWLFLAFWVLLFGMASGSFFKTLGIPYLFSTPEYLEKVNPLSYFIVGVVLGLFTMAFHISSYIFYSHRFPFLATLSRPLYRFSFNNSIIPVAFFFFYAYQIFQELNADGMHWPWILANIGGMFGGVVTSLTVSFSWFFSTIRSRVFEKIGERLDKTLRLVIVEEKSADKLDLEGHHRVVTYLKNFHSVRWARDTSHYAKSDLLQILQQHHSNAALFLLIVTVVMLSLGYFADQPILMIPAGASIVLLLTFYLMIVGAIYSRFKSWTFGILMGGVLIINYLSGTPYFQKDHYAFGLEYETDPAVYTISELEKLCGPQEMERDKALLISTLEKWKAKTGESKPKLILLNSSGGGLRSSLWSFSMLQRLDSETNGKFWDNCFLITGSSGGMVGTAYFRELEHRGVSASAIGEFDKQAYVNLGKDILNPIGFSLISNDLFWSLKKFQDAGSTYNYDRGWAFERQLDANTNHVFPTRWSKYEGLERSAQIPWMILSPTVINEGRRLMISNIGVSYLMRNTNEFSDVTSLEIDGVDFFRFFKNQRSDSLRTTSALRLSATFPYITPLASMPSEPRMEVIDAGARDNNGFELSLRVIYQCRDWIEENTSGVVFVQLMANEPPSDEIAGSPYQSRFDALIKPIGGVVNSFANLQGFSASEHLSFASSWVDFPMEIISFQLMTENETDIALSWHLTEREKEFIFNSAQSERIGKTIDEVNYLLGL</sequence>
<dbReference type="EMBL" id="WBVO01000001">
    <property type="protein sequence ID" value="KAB2814769.1"/>
    <property type="molecule type" value="Genomic_DNA"/>
</dbReference>
<feature type="transmembrane region" description="Helical" evidence="1">
    <location>
        <begin position="247"/>
        <end position="265"/>
    </location>
</feature>
<comment type="caution">
    <text evidence="2">The sequence shown here is derived from an EMBL/GenBank/DDBJ whole genome shotgun (WGS) entry which is preliminary data.</text>
</comment>
<feature type="transmembrane region" description="Helical" evidence="1">
    <location>
        <begin position="118"/>
        <end position="136"/>
    </location>
</feature>
<feature type="transmembrane region" description="Helical" evidence="1">
    <location>
        <begin position="299"/>
        <end position="320"/>
    </location>
</feature>
<organism evidence="2 3">
    <name type="scientific">Phaeocystidibacter luteus</name>
    <dbReference type="NCBI Taxonomy" id="911197"/>
    <lineage>
        <taxon>Bacteria</taxon>
        <taxon>Pseudomonadati</taxon>
        <taxon>Bacteroidota</taxon>
        <taxon>Flavobacteriia</taxon>
        <taxon>Flavobacteriales</taxon>
        <taxon>Phaeocystidibacteraceae</taxon>
        <taxon>Phaeocystidibacter</taxon>
    </lineage>
</organism>